<evidence type="ECO:0000313" key="5">
    <source>
        <dbReference type="EMBL" id="KAK7389945.1"/>
    </source>
</evidence>
<keyword evidence="4" id="KW-0472">Membrane</keyword>
<evidence type="ECO:0000256" key="4">
    <source>
        <dbReference type="ARBA" id="ARBA00023136"/>
    </source>
</evidence>
<name>A0AAN9S712_PSOTE</name>
<dbReference type="GO" id="GO:0015743">
    <property type="term" value="P:malate transport"/>
    <property type="evidence" value="ECO:0007669"/>
    <property type="project" value="InterPro"/>
</dbReference>
<dbReference type="InterPro" id="IPR020966">
    <property type="entry name" value="ALMT"/>
</dbReference>
<keyword evidence="6" id="KW-1185">Reference proteome</keyword>
<keyword evidence="2" id="KW-0812">Transmembrane</keyword>
<evidence type="ECO:0000313" key="6">
    <source>
        <dbReference type="Proteomes" id="UP001386955"/>
    </source>
</evidence>
<sequence>MRSEAVAVLGQRGWRRGRRTSSMVSMGLFLYNKVKTNWQGRNRDMVVFVFVFVILAWKHYLKIRPLTRECAYKIQTLNNYLNPEIQNPYDSKSTFRDVEDS</sequence>
<organism evidence="5 6">
    <name type="scientific">Psophocarpus tetragonolobus</name>
    <name type="common">Winged bean</name>
    <name type="synonym">Dolichos tetragonolobus</name>
    <dbReference type="NCBI Taxonomy" id="3891"/>
    <lineage>
        <taxon>Eukaryota</taxon>
        <taxon>Viridiplantae</taxon>
        <taxon>Streptophyta</taxon>
        <taxon>Embryophyta</taxon>
        <taxon>Tracheophyta</taxon>
        <taxon>Spermatophyta</taxon>
        <taxon>Magnoliopsida</taxon>
        <taxon>eudicotyledons</taxon>
        <taxon>Gunneridae</taxon>
        <taxon>Pentapetalae</taxon>
        <taxon>rosids</taxon>
        <taxon>fabids</taxon>
        <taxon>Fabales</taxon>
        <taxon>Fabaceae</taxon>
        <taxon>Papilionoideae</taxon>
        <taxon>50 kb inversion clade</taxon>
        <taxon>NPAAA clade</taxon>
        <taxon>indigoferoid/millettioid clade</taxon>
        <taxon>Phaseoleae</taxon>
        <taxon>Psophocarpus</taxon>
    </lineage>
</organism>
<evidence type="ECO:0000256" key="3">
    <source>
        <dbReference type="ARBA" id="ARBA00022989"/>
    </source>
</evidence>
<reference evidence="5 6" key="1">
    <citation type="submission" date="2024-01" db="EMBL/GenBank/DDBJ databases">
        <title>The genomes of 5 underutilized Papilionoideae crops provide insights into root nodulation and disease resistanc.</title>
        <authorList>
            <person name="Jiang F."/>
        </authorList>
    </citation>
    <scope>NUCLEOTIDE SEQUENCE [LARGE SCALE GENOMIC DNA]</scope>
    <source>
        <strain evidence="5">DUOXIRENSHENG_FW03</strain>
        <tissue evidence="5">Leaves</tissue>
    </source>
</reference>
<keyword evidence="3" id="KW-1133">Transmembrane helix</keyword>
<evidence type="ECO:0000256" key="2">
    <source>
        <dbReference type="ARBA" id="ARBA00022692"/>
    </source>
</evidence>
<dbReference type="Pfam" id="PF11744">
    <property type="entry name" value="ALMT"/>
    <property type="match status" value="1"/>
</dbReference>
<comment type="caution">
    <text evidence="5">The sequence shown here is derived from an EMBL/GenBank/DDBJ whole genome shotgun (WGS) entry which is preliminary data.</text>
</comment>
<gene>
    <name evidence="5" type="ORF">VNO78_25242</name>
</gene>
<dbReference type="GO" id="GO:0016020">
    <property type="term" value="C:membrane"/>
    <property type="evidence" value="ECO:0007669"/>
    <property type="project" value="UniProtKB-SubCell"/>
</dbReference>
<dbReference type="Proteomes" id="UP001386955">
    <property type="component" value="Unassembled WGS sequence"/>
</dbReference>
<accession>A0AAN9S712</accession>
<evidence type="ECO:0000256" key="1">
    <source>
        <dbReference type="ARBA" id="ARBA00004141"/>
    </source>
</evidence>
<proteinExistence type="predicted"/>
<protein>
    <submittedName>
        <fullName evidence="5">Uncharacterized protein</fullName>
    </submittedName>
</protein>
<comment type="subcellular location">
    <subcellularLocation>
        <location evidence="1">Membrane</location>
        <topology evidence="1">Multi-pass membrane protein</topology>
    </subcellularLocation>
</comment>
<dbReference type="EMBL" id="JAYMYS010000006">
    <property type="protein sequence ID" value="KAK7389945.1"/>
    <property type="molecule type" value="Genomic_DNA"/>
</dbReference>
<dbReference type="AlphaFoldDB" id="A0AAN9S712"/>